<evidence type="ECO:0008006" key="3">
    <source>
        <dbReference type="Google" id="ProtNLM"/>
    </source>
</evidence>
<evidence type="ECO:0000313" key="1">
    <source>
        <dbReference type="EMBL" id="AUX27261.1"/>
    </source>
</evidence>
<evidence type="ECO:0000313" key="2">
    <source>
        <dbReference type="Proteomes" id="UP000295781"/>
    </source>
</evidence>
<dbReference type="RefSeq" id="WP_165373572.1">
    <property type="nucleotide sequence ID" value="NZ_CP012670.1"/>
</dbReference>
<accession>A0A4P2QCX7</accession>
<dbReference type="Proteomes" id="UP000295781">
    <property type="component" value="Chromosome"/>
</dbReference>
<reference evidence="1 2" key="1">
    <citation type="submission" date="2015-09" db="EMBL/GenBank/DDBJ databases">
        <title>Sorangium comparison.</title>
        <authorList>
            <person name="Zaburannyi N."/>
            <person name="Bunk B."/>
            <person name="Overmann J."/>
            <person name="Mueller R."/>
        </authorList>
    </citation>
    <scope>NUCLEOTIDE SEQUENCE [LARGE SCALE GENOMIC DNA]</scope>
    <source>
        <strain evidence="1 2">So ceGT47</strain>
    </source>
</reference>
<gene>
    <name evidence="1" type="ORF">SOCEGT47_078450</name>
</gene>
<name>A0A4P2QCX7_SORCE</name>
<dbReference type="AlphaFoldDB" id="A0A4P2QCX7"/>
<protein>
    <recommendedName>
        <fullName evidence="3">Cytochrome c domain-containing protein</fullName>
    </recommendedName>
</protein>
<dbReference type="EMBL" id="CP012670">
    <property type="protein sequence ID" value="AUX27261.1"/>
    <property type="molecule type" value="Genomic_DNA"/>
</dbReference>
<proteinExistence type="predicted"/>
<organism evidence="1 2">
    <name type="scientific">Sorangium cellulosum</name>
    <name type="common">Polyangium cellulosum</name>
    <dbReference type="NCBI Taxonomy" id="56"/>
    <lineage>
        <taxon>Bacteria</taxon>
        <taxon>Pseudomonadati</taxon>
        <taxon>Myxococcota</taxon>
        <taxon>Polyangia</taxon>
        <taxon>Polyangiales</taxon>
        <taxon>Polyangiaceae</taxon>
        <taxon>Sorangium</taxon>
    </lineage>
</organism>
<sequence>MTSTHLIPTTPTVTPAPAAAPLATRRALSAIPRTSRWFACAAACLSLTACSEPSSAPAQPGRFTYPIAPLAAERCDGCHAASAPGGVMSDYRNARPFITPGKPDESLYYTLPKGHPAAWGDSAGLVRAWIEAGAPE</sequence>